<feature type="binding site" evidence="9">
    <location>
        <position position="179"/>
    </location>
    <ligand>
        <name>Zn(2+)</name>
        <dbReference type="ChEBI" id="CHEBI:29105"/>
        <label>2</label>
    </ligand>
</feature>
<feature type="domain" description="Xylose isomerase-like TIM barrel" evidence="10">
    <location>
        <begin position="24"/>
        <end position="277"/>
    </location>
</feature>
<reference evidence="11 12" key="1">
    <citation type="submission" date="2018-10" db="EMBL/GenBank/DDBJ databases">
        <title>Genome sequence of the corn leaf aphid (Rhopalosiphum maidis Fitch).</title>
        <authorList>
            <person name="Chen W."/>
            <person name="Shakir S."/>
            <person name="Bigham M."/>
            <person name="Fei Z."/>
            <person name="Jander G."/>
        </authorList>
    </citation>
    <scope>NUCLEOTIDE SEQUENCE [LARGE SCALE GENOMIC DNA]</scope>
    <source>
        <strain evidence="11 12">BTI</strain>
    </source>
</reference>
<evidence type="ECO:0000256" key="7">
    <source>
        <dbReference type="ARBA" id="ARBA00022833"/>
    </source>
</evidence>
<dbReference type="CDD" id="cd00019">
    <property type="entry name" value="AP2Ec"/>
    <property type="match status" value="1"/>
</dbReference>
<feature type="binding site" evidence="9">
    <location>
        <position position="182"/>
    </location>
    <ligand>
        <name>Zn(2+)</name>
        <dbReference type="ChEBI" id="CHEBI:29105"/>
        <label>3</label>
    </ligand>
</feature>
<gene>
    <name evidence="9" type="primary">nfo</name>
    <name evidence="11" type="ORF">D8S97_03075</name>
</gene>
<dbReference type="FunFam" id="3.20.20.150:FF:000001">
    <property type="entry name" value="Probable endonuclease 4"/>
    <property type="match status" value="1"/>
</dbReference>
<dbReference type="InterPro" id="IPR018246">
    <property type="entry name" value="AP_endonuc_F2_Zn_BS"/>
</dbReference>
<evidence type="ECO:0000256" key="9">
    <source>
        <dbReference type="HAMAP-Rule" id="MF_00152"/>
    </source>
</evidence>
<evidence type="ECO:0000256" key="1">
    <source>
        <dbReference type="ARBA" id="ARBA00005340"/>
    </source>
</evidence>
<dbReference type="RefSeq" id="WP_158361619.1">
    <property type="nucleotide sequence ID" value="NZ_CP032759.1"/>
</dbReference>
<dbReference type="Pfam" id="PF01261">
    <property type="entry name" value="AP_endonuc_2"/>
    <property type="match status" value="1"/>
</dbReference>
<accession>A0A3G2I647</accession>
<feature type="binding site" evidence="9">
    <location>
        <position position="109"/>
    </location>
    <ligand>
        <name>Zn(2+)</name>
        <dbReference type="ChEBI" id="CHEBI:29105"/>
        <label>1</label>
    </ligand>
</feature>
<dbReference type="EC" id="3.1.21.2" evidence="9"/>
<dbReference type="PANTHER" id="PTHR21445">
    <property type="entry name" value="ENDONUCLEASE IV ENDODEOXYRIBONUCLEASE IV"/>
    <property type="match status" value="1"/>
</dbReference>
<evidence type="ECO:0000313" key="12">
    <source>
        <dbReference type="Proteomes" id="UP000271533"/>
    </source>
</evidence>
<evidence type="ECO:0000259" key="10">
    <source>
        <dbReference type="Pfam" id="PF01261"/>
    </source>
</evidence>
<comment type="cofactor">
    <cofactor evidence="9">
        <name>Zn(2+)</name>
        <dbReference type="ChEBI" id="CHEBI:29105"/>
    </cofactor>
    <text evidence="9">Binds 3 Zn(2+) ions.</text>
</comment>
<dbReference type="InterPro" id="IPR013022">
    <property type="entry name" value="Xyl_isomerase-like_TIM-brl"/>
</dbReference>
<dbReference type="AlphaFoldDB" id="A0A3G2I647"/>
<dbReference type="NCBIfam" id="NF002199">
    <property type="entry name" value="PRK01060.1-4"/>
    <property type="match status" value="1"/>
</dbReference>
<keyword evidence="8 9" id="KW-0234">DNA repair</keyword>
<feature type="binding site" evidence="9">
    <location>
        <position position="231"/>
    </location>
    <ligand>
        <name>Zn(2+)</name>
        <dbReference type="ChEBI" id="CHEBI:29105"/>
        <label>3</label>
    </ligand>
</feature>
<dbReference type="GO" id="GO:0003677">
    <property type="term" value="F:DNA binding"/>
    <property type="evidence" value="ECO:0007669"/>
    <property type="project" value="InterPro"/>
</dbReference>
<dbReference type="GO" id="GO:0003906">
    <property type="term" value="F:DNA-(apurinic or apyrimidinic site) endonuclease activity"/>
    <property type="evidence" value="ECO:0007669"/>
    <property type="project" value="TreeGrafter"/>
</dbReference>
<feature type="binding site" evidence="9">
    <location>
        <position position="216"/>
    </location>
    <ligand>
        <name>Zn(2+)</name>
        <dbReference type="ChEBI" id="CHEBI:29105"/>
        <label>2</label>
    </ligand>
</feature>
<dbReference type="EMBL" id="CP032759">
    <property type="protein sequence ID" value="AYN24904.1"/>
    <property type="molecule type" value="Genomic_DNA"/>
</dbReference>
<dbReference type="PROSITE" id="PS00729">
    <property type="entry name" value="AP_NUCLEASE_F2_1"/>
    <property type="match status" value="1"/>
</dbReference>
<dbReference type="PROSITE" id="PS51432">
    <property type="entry name" value="AP_NUCLEASE_F2_4"/>
    <property type="match status" value="1"/>
</dbReference>
<keyword evidence="3 9" id="KW-0479">Metal-binding</keyword>
<organism evidence="11 12">
    <name type="scientific">Buchnera aphidicola subsp. Rhopalosiphum maidis</name>
    <dbReference type="NCBI Taxonomy" id="118109"/>
    <lineage>
        <taxon>Bacteria</taxon>
        <taxon>Pseudomonadati</taxon>
        <taxon>Pseudomonadota</taxon>
        <taxon>Gammaproteobacteria</taxon>
        <taxon>Enterobacterales</taxon>
        <taxon>Erwiniaceae</taxon>
        <taxon>Buchnera</taxon>
    </lineage>
</organism>
<feature type="binding site" evidence="9">
    <location>
        <position position="69"/>
    </location>
    <ligand>
        <name>Zn(2+)</name>
        <dbReference type="ChEBI" id="CHEBI:29105"/>
        <label>1</label>
    </ligand>
</feature>
<dbReference type="GO" id="GO:0008833">
    <property type="term" value="F:deoxyribonuclease IV (phage-T4-induced) activity"/>
    <property type="evidence" value="ECO:0007669"/>
    <property type="project" value="UniProtKB-UniRule"/>
</dbReference>
<evidence type="ECO:0000256" key="3">
    <source>
        <dbReference type="ARBA" id="ARBA00022723"/>
    </source>
</evidence>
<dbReference type="GO" id="GO:0006284">
    <property type="term" value="P:base-excision repair"/>
    <property type="evidence" value="ECO:0007669"/>
    <property type="project" value="TreeGrafter"/>
</dbReference>
<comment type="catalytic activity">
    <reaction evidence="9">
        <text>Endonucleolytic cleavage to 5'-phosphooligonucleotide end-products.</text>
        <dbReference type="EC" id="3.1.21.2"/>
    </reaction>
</comment>
<dbReference type="HAMAP" id="MF_00152">
    <property type="entry name" value="Nfo"/>
    <property type="match status" value="1"/>
</dbReference>
<sequence length="283" mass="32704">MNYIGAHVSSSGGLEKAVFRAFQIKATTFSFFTKNQLQWTSLPLQKKNIEDFKKACINYNFLLEKILPHSSYLINLGHPIDIFLEKSRLAFIDEITRCDQLGLRFLNFHPGSHLNKISETTCLLRIAESINIALEKTKNVVAVIENTAGQGTNVGYKFEHLCEIIKKINDKSRIGVCIDTCHLFASGYDLRTKIDYESTFNKFFDLIELKYLKGLHLNDSKREFNSRVDRHESLGLGKIGKSVFEWIVENKNFHNIPMILETINPKIWEKEIDWLRSLKRKSN</sequence>
<feature type="binding site" evidence="9">
    <location>
        <position position="261"/>
    </location>
    <ligand>
        <name>Zn(2+)</name>
        <dbReference type="ChEBI" id="CHEBI:29105"/>
        <label>2</label>
    </ligand>
</feature>
<feature type="binding site" evidence="9">
    <location>
        <position position="145"/>
    </location>
    <ligand>
        <name>Zn(2+)</name>
        <dbReference type="ChEBI" id="CHEBI:29105"/>
        <label>1</label>
    </ligand>
</feature>
<dbReference type="GO" id="GO:0008081">
    <property type="term" value="F:phosphoric diester hydrolase activity"/>
    <property type="evidence" value="ECO:0007669"/>
    <property type="project" value="TreeGrafter"/>
</dbReference>
<evidence type="ECO:0000256" key="6">
    <source>
        <dbReference type="ARBA" id="ARBA00022801"/>
    </source>
</evidence>
<dbReference type="InterPro" id="IPR001719">
    <property type="entry name" value="AP_endonuc_2"/>
</dbReference>
<evidence type="ECO:0000256" key="4">
    <source>
        <dbReference type="ARBA" id="ARBA00022759"/>
    </source>
</evidence>
<feature type="binding site" evidence="9">
    <location>
        <position position="229"/>
    </location>
    <ligand>
        <name>Zn(2+)</name>
        <dbReference type="ChEBI" id="CHEBI:29105"/>
        <label>3</label>
    </ligand>
</feature>
<evidence type="ECO:0000256" key="8">
    <source>
        <dbReference type="ARBA" id="ARBA00023204"/>
    </source>
</evidence>
<name>A0A3G2I647_BUCRM</name>
<keyword evidence="2 9" id="KW-0540">Nuclease</keyword>
<keyword evidence="7 9" id="KW-0862">Zinc</keyword>
<comment type="function">
    <text evidence="9">Endonuclease IV plays a role in DNA repair. It cleaves phosphodiester bonds at apurinic or apyrimidinic (AP) sites, generating a 3'-hydroxyl group and a 5'-terminal sugar phosphate.</text>
</comment>
<comment type="similarity">
    <text evidence="1 9">Belongs to the AP endonuclease 2 family.</text>
</comment>
<dbReference type="InterPro" id="IPR036237">
    <property type="entry name" value="Xyl_isomerase-like_sf"/>
</dbReference>
<proteinExistence type="inferred from homology"/>
<evidence type="ECO:0000256" key="5">
    <source>
        <dbReference type="ARBA" id="ARBA00022763"/>
    </source>
</evidence>
<dbReference type="SUPFAM" id="SSF51658">
    <property type="entry name" value="Xylose isomerase-like"/>
    <property type="match status" value="1"/>
</dbReference>
<keyword evidence="4 9" id="KW-0255">Endonuclease</keyword>
<dbReference type="NCBIfam" id="TIGR00587">
    <property type="entry name" value="nfo"/>
    <property type="match status" value="1"/>
</dbReference>
<dbReference type="Gene3D" id="3.20.20.150">
    <property type="entry name" value="Divalent-metal-dependent TIM barrel enzymes"/>
    <property type="match status" value="1"/>
</dbReference>
<protein>
    <recommendedName>
        <fullName evidence="9">Probable endonuclease 4</fullName>
        <ecNumber evidence="9">3.1.21.2</ecNumber>
    </recommendedName>
    <alternativeName>
        <fullName evidence="9">Endodeoxyribonuclease IV</fullName>
    </alternativeName>
    <alternativeName>
        <fullName evidence="9">Endonuclease IV</fullName>
    </alternativeName>
</protein>
<dbReference type="GO" id="GO:0008270">
    <property type="term" value="F:zinc ion binding"/>
    <property type="evidence" value="ECO:0007669"/>
    <property type="project" value="UniProtKB-UniRule"/>
</dbReference>
<feature type="binding site" evidence="9">
    <location>
        <position position="145"/>
    </location>
    <ligand>
        <name>Zn(2+)</name>
        <dbReference type="ChEBI" id="CHEBI:29105"/>
        <label>2</label>
    </ligand>
</feature>
<evidence type="ECO:0000256" key="2">
    <source>
        <dbReference type="ARBA" id="ARBA00022722"/>
    </source>
</evidence>
<keyword evidence="5 9" id="KW-0227">DNA damage</keyword>
<dbReference type="OrthoDB" id="9805666at2"/>
<evidence type="ECO:0000313" key="11">
    <source>
        <dbReference type="EMBL" id="AYN24904.1"/>
    </source>
</evidence>
<keyword evidence="6 9" id="KW-0378">Hydrolase</keyword>
<dbReference type="SMART" id="SM00518">
    <property type="entry name" value="AP2Ec"/>
    <property type="match status" value="1"/>
</dbReference>
<dbReference type="PROSITE" id="PS00731">
    <property type="entry name" value="AP_NUCLEASE_F2_3"/>
    <property type="match status" value="1"/>
</dbReference>
<dbReference type="Proteomes" id="UP000271533">
    <property type="component" value="Chromosome"/>
</dbReference>
<dbReference type="PANTHER" id="PTHR21445:SF0">
    <property type="entry name" value="APURINIC-APYRIMIDINIC ENDONUCLEASE"/>
    <property type="match status" value="1"/>
</dbReference>
<dbReference type="PROSITE" id="PS00730">
    <property type="entry name" value="AP_NUCLEASE_F2_2"/>
    <property type="match status" value="1"/>
</dbReference>